<organism evidence="5 6">
    <name type="scientific">Sinanaerobacter chloroacetimidivorans</name>
    <dbReference type="NCBI Taxonomy" id="2818044"/>
    <lineage>
        <taxon>Bacteria</taxon>
        <taxon>Bacillati</taxon>
        <taxon>Bacillota</taxon>
        <taxon>Clostridia</taxon>
        <taxon>Peptostreptococcales</taxon>
        <taxon>Anaerovoracaceae</taxon>
        <taxon>Sinanaerobacter</taxon>
    </lineage>
</organism>
<dbReference type="Gene3D" id="1.10.10.10">
    <property type="entry name" value="Winged helix-like DNA-binding domain superfamily/Winged helix DNA-binding domain"/>
    <property type="match status" value="1"/>
</dbReference>
<sequence>MTKIKRKPIEKRPLYREEIGNAIRDAIVSGDLKPGDRIVETQWAKDLGVSQSPVREAIRELEMIGLVENIPYQGCFVRKITKQDMKDAYRVRMYLEMLGIQDAVESATEAQLKEIYQILEEMEAEAKKSAFNSYTKKNEQFHEKIIEISQNKLLIRLWKQSHIQDSTFFGTQLSEQTLEALAVRHKDLYDAIAARDEKRAKEAIYQHFQELIEELDKKA</sequence>
<keyword evidence="6" id="KW-1185">Reference proteome</keyword>
<dbReference type="Pfam" id="PF00392">
    <property type="entry name" value="GntR"/>
    <property type="match status" value="1"/>
</dbReference>
<dbReference type="InterPro" id="IPR036388">
    <property type="entry name" value="WH-like_DNA-bd_sf"/>
</dbReference>
<dbReference type="SMART" id="SM00345">
    <property type="entry name" value="HTH_GNTR"/>
    <property type="match status" value="1"/>
</dbReference>
<dbReference type="CDD" id="cd07377">
    <property type="entry name" value="WHTH_GntR"/>
    <property type="match status" value="1"/>
</dbReference>
<dbReference type="InterPro" id="IPR000524">
    <property type="entry name" value="Tscrpt_reg_HTH_GntR"/>
</dbReference>
<evidence type="ECO:0000256" key="2">
    <source>
        <dbReference type="ARBA" id="ARBA00023125"/>
    </source>
</evidence>
<dbReference type="Pfam" id="PF07729">
    <property type="entry name" value="FCD"/>
    <property type="match status" value="1"/>
</dbReference>
<comment type="caution">
    <text evidence="5">The sequence shown here is derived from an EMBL/GenBank/DDBJ whole genome shotgun (WGS) entry which is preliminary data.</text>
</comment>
<dbReference type="RefSeq" id="WP_227019403.1">
    <property type="nucleotide sequence ID" value="NZ_JAGSND010000011.1"/>
</dbReference>
<dbReference type="EMBL" id="JAGSND010000011">
    <property type="protein sequence ID" value="MBR0599271.1"/>
    <property type="molecule type" value="Genomic_DNA"/>
</dbReference>
<dbReference type="Proteomes" id="UP000675664">
    <property type="component" value="Unassembled WGS sequence"/>
</dbReference>
<gene>
    <name evidence="5" type="ORF">KCX82_15385</name>
</gene>
<protein>
    <submittedName>
        <fullName evidence="5">GntR family transcriptional regulator</fullName>
    </submittedName>
</protein>
<dbReference type="SUPFAM" id="SSF48008">
    <property type="entry name" value="GntR ligand-binding domain-like"/>
    <property type="match status" value="1"/>
</dbReference>
<feature type="domain" description="HTH gntR-type" evidence="4">
    <location>
        <begin position="13"/>
        <end position="80"/>
    </location>
</feature>
<dbReference type="PANTHER" id="PTHR43537:SF24">
    <property type="entry name" value="GLUCONATE OPERON TRANSCRIPTIONAL REPRESSOR"/>
    <property type="match status" value="1"/>
</dbReference>
<evidence type="ECO:0000259" key="4">
    <source>
        <dbReference type="PROSITE" id="PS50949"/>
    </source>
</evidence>
<reference evidence="5" key="1">
    <citation type="submission" date="2021-04" db="EMBL/GenBank/DDBJ databases">
        <title>Sinoanaerobacter chloroacetimidivorans sp. nov., an obligate anaerobic bacterium isolated from anaerobic sludge.</title>
        <authorList>
            <person name="Bao Y."/>
        </authorList>
    </citation>
    <scope>NUCLEOTIDE SEQUENCE</scope>
    <source>
        <strain evidence="5">BAD-6</strain>
    </source>
</reference>
<keyword evidence="2" id="KW-0238">DNA-binding</keyword>
<evidence type="ECO:0000313" key="5">
    <source>
        <dbReference type="EMBL" id="MBR0599271.1"/>
    </source>
</evidence>
<keyword evidence="3" id="KW-0804">Transcription</keyword>
<name>A0A8J7W2N9_9FIRM</name>
<accession>A0A8J7W2N9</accession>
<dbReference type="SUPFAM" id="SSF46785">
    <property type="entry name" value="Winged helix' DNA-binding domain"/>
    <property type="match status" value="1"/>
</dbReference>
<dbReference type="Gene3D" id="1.20.120.530">
    <property type="entry name" value="GntR ligand-binding domain-like"/>
    <property type="match status" value="1"/>
</dbReference>
<dbReference type="SMART" id="SM00895">
    <property type="entry name" value="FCD"/>
    <property type="match status" value="1"/>
</dbReference>
<dbReference type="InterPro" id="IPR036390">
    <property type="entry name" value="WH_DNA-bd_sf"/>
</dbReference>
<dbReference type="GO" id="GO:0003700">
    <property type="term" value="F:DNA-binding transcription factor activity"/>
    <property type="evidence" value="ECO:0007669"/>
    <property type="project" value="InterPro"/>
</dbReference>
<evidence type="ECO:0000256" key="1">
    <source>
        <dbReference type="ARBA" id="ARBA00023015"/>
    </source>
</evidence>
<reference evidence="5" key="2">
    <citation type="submission" date="2021-04" db="EMBL/GenBank/DDBJ databases">
        <authorList>
            <person name="Liu J."/>
        </authorList>
    </citation>
    <scope>NUCLEOTIDE SEQUENCE</scope>
    <source>
        <strain evidence="5">BAD-6</strain>
    </source>
</reference>
<dbReference type="InterPro" id="IPR011711">
    <property type="entry name" value="GntR_C"/>
</dbReference>
<dbReference type="PROSITE" id="PS50949">
    <property type="entry name" value="HTH_GNTR"/>
    <property type="match status" value="1"/>
</dbReference>
<proteinExistence type="predicted"/>
<dbReference type="PANTHER" id="PTHR43537">
    <property type="entry name" value="TRANSCRIPTIONAL REGULATOR, GNTR FAMILY"/>
    <property type="match status" value="1"/>
</dbReference>
<evidence type="ECO:0000313" key="6">
    <source>
        <dbReference type="Proteomes" id="UP000675664"/>
    </source>
</evidence>
<dbReference type="GO" id="GO:0003677">
    <property type="term" value="F:DNA binding"/>
    <property type="evidence" value="ECO:0007669"/>
    <property type="project" value="UniProtKB-KW"/>
</dbReference>
<evidence type="ECO:0000256" key="3">
    <source>
        <dbReference type="ARBA" id="ARBA00023163"/>
    </source>
</evidence>
<keyword evidence="1" id="KW-0805">Transcription regulation</keyword>
<dbReference type="InterPro" id="IPR008920">
    <property type="entry name" value="TF_FadR/GntR_C"/>
</dbReference>
<dbReference type="AlphaFoldDB" id="A0A8J7W2N9"/>